<evidence type="ECO:0000259" key="7">
    <source>
        <dbReference type="PROSITE" id="PS51767"/>
    </source>
</evidence>
<name>A0ABP9XXA3_9FUNG</name>
<dbReference type="Proteomes" id="UP001476247">
    <property type="component" value="Unassembled WGS sequence"/>
</dbReference>
<dbReference type="Gene3D" id="2.40.70.10">
    <property type="entry name" value="Acid Proteases"/>
    <property type="match status" value="2"/>
</dbReference>
<dbReference type="PROSITE" id="PS00141">
    <property type="entry name" value="ASP_PROTEASE"/>
    <property type="match status" value="2"/>
</dbReference>
<feature type="domain" description="Peptidase A1" evidence="7">
    <location>
        <begin position="81"/>
        <end position="384"/>
    </location>
</feature>
<evidence type="ECO:0000313" key="9">
    <source>
        <dbReference type="Proteomes" id="UP001476247"/>
    </source>
</evidence>
<evidence type="ECO:0000256" key="1">
    <source>
        <dbReference type="ARBA" id="ARBA00001130"/>
    </source>
</evidence>
<protein>
    <recommendedName>
        <fullName evidence="3">rhizopuspepsin</fullName>
        <ecNumber evidence="3">3.4.23.21</ecNumber>
    </recommendedName>
</protein>
<dbReference type="InterPro" id="IPR001969">
    <property type="entry name" value="Aspartic_peptidase_AS"/>
</dbReference>
<comment type="similarity">
    <text evidence="2 5">Belongs to the peptidase A1 family.</text>
</comment>
<dbReference type="InterPro" id="IPR001461">
    <property type="entry name" value="Aspartic_peptidase_A1"/>
</dbReference>
<dbReference type="EMBL" id="BAABUJ010000012">
    <property type="protein sequence ID" value="GAA5799346.1"/>
    <property type="molecule type" value="Genomic_DNA"/>
</dbReference>
<keyword evidence="6" id="KW-0732">Signal</keyword>
<feature type="chain" id="PRO_5046696687" description="rhizopuspepsin" evidence="6">
    <location>
        <begin position="18"/>
        <end position="389"/>
    </location>
</feature>
<dbReference type="PROSITE" id="PS51767">
    <property type="entry name" value="PEPTIDASE_A1"/>
    <property type="match status" value="1"/>
</dbReference>
<organism evidence="8 9">
    <name type="scientific">Helicostylum pulchrum</name>
    <dbReference type="NCBI Taxonomy" id="562976"/>
    <lineage>
        <taxon>Eukaryota</taxon>
        <taxon>Fungi</taxon>
        <taxon>Fungi incertae sedis</taxon>
        <taxon>Mucoromycota</taxon>
        <taxon>Mucoromycotina</taxon>
        <taxon>Mucoromycetes</taxon>
        <taxon>Mucorales</taxon>
        <taxon>Mucorineae</taxon>
        <taxon>Mucoraceae</taxon>
        <taxon>Helicostylum</taxon>
    </lineage>
</organism>
<keyword evidence="4 5" id="KW-0064">Aspartyl protease</keyword>
<evidence type="ECO:0000256" key="4">
    <source>
        <dbReference type="ARBA" id="ARBA00022750"/>
    </source>
</evidence>
<dbReference type="PRINTS" id="PR00792">
    <property type="entry name" value="PEPSIN"/>
</dbReference>
<sequence>MKFSLTCISLFLVSVTASSNLSFTLERNSHYKPNAKRAVNRANAKYSTQPFTTDHGNSTNTMTALKTGSVPVVDHLYDIQYYGTVKVGNPPQKFKVNFDTGSSDFWLASTMCSSCKSHTRFNANKSSTYKEDGRRWEIQYGDGSHANGILGRDTINLGGILIKNQTFGLAKLQSKSFAADPVDGLLGLGFNKITTVKGVQTPMDNMISKKLIKSPIFGVHLGKAIKNGGGEFLFGGFNTTKFKGALATVPVDNSAGFWGVKVDSLKVGTKKVYGSFKGILDTGTTLLVFPDAIARKLAKAYKATDNMDGTFTISCDDSKLKPLMFSMNGKTFKVPSDSLIFERNETYCVAGFGYSHLDFSIIGDTFLKNNYVVYNHNVPNVRIAASIDQ</sequence>
<accession>A0ABP9XXA3</accession>
<dbReference type="PANTHER" id="PTHR47966">
    <property type="entry name" value="BETA-SITE APP-CLEAVING ENZYME, ISOFORM A-RELATED"/>
    <property type="match status" value="1"/>
</dbReference>
<evidence type="ECO:0000256" key="6">
    <source>
        <dbReference type="SAM" id="SignalP"/>
    </source>
</evidence>
<reference evidence="8 9" key="1">
    <citation type="submission" date="2024-04" db="EMBL/GenBank/DDBJ databases">
        <title>genome sequences of Mucor flavus KT1a and Helicostylum pulchrum KT1b strains isolation_sourced from the surface of a dry-aged beef.</title>
        <authorList>
            <person name="Toyotome T."/>
            <person name="Hosono M."/>
            <person name="Torimaru M."/>
            <person name="Fukuda K."/>
            <person name="Mikami N."/>
        </authorList>
    </citation>
    <scope>NUCLEOTIDE SEQUENCE [LARGE SCALE GENOMIC DNA]</scope>
    <source>
        <strain evidence="8 9">KT1b</strain>
    </source>
</reference>
<dbReference type="EC" id="3.4.23.21" evidence="3"/>
<evidence type="ECO:0000256" key="2">
    <source>
        <dbReference type="ARBA" id="ARBA00007447"/>
    </source>
</evidence>
<keyword evidence="5" id="KW-0645">Protease</keyword>
<dbReference type="PANTHER" id="PTHR47966:SF51">
    <property type="entry name" value="BETA-SITE APP-CLEAVING ENZYME, ISOFORM A-RELATED"/>
    <property type="match status" value="1"/>
</dbReference>
<dbReference type="InterPro" id="IPR021109">
    <property type="entry name" value="Peptidase_aspartic_dom_sf"/>
</dbReference>
<feature type="signal peptide" evidence="6">
    <location>
        <begin position="1"/>
        <end position="17"/>
    </location>
</feature>
<evidence type="ECO:0000256" key="3">
    <source>
        <dbReference type="ARBA" id="ARBA00013205"/>
    </source>
</evidence>
<dbReference type="SUPFAM" id="SSF50630">
    <property type="entry name" value="Acid proteases"/>
    <property type="match status" value="1"/>
</dbReference>
<proteinExistence type="inferred from homology"/>
<comment type="catalytic activity">
    <reaction evidence="1">
        <text>Hydrolysis of proteins with broad specificity similar to that of pepsin A, preferring hydrophobic residues at P1 and P1'. Clots milk and activates trypsinogen. Does not cleave 4-Gln-|-His-5, but does cleave 10-His-|-Leu-11 and 12-Val-|-Glu-13 in B chain of insulin.</text>
        <dbReference type="EC" id="3.4.23.21"/>
    </reaction>
</comment>
<evidence type="ECO:0000256" key="5">
    <source>
        <dbReference type="RuleBase" id="RU000454"/>
    </source>
</evidence>
<dbReference type="InterPro" id="IPR033121">
    <property type="entry name" value="PEPTIDASE_A1"/>
</dbReference>
<keyword evidence="9" id="KW-1185">Reference proteome</keyword>
<dbReference type="Pfam" id="PF00026">
    <property type="entry name" value="Asp"/>
    <property type="match status" value="1"/>
</dbReference>
<gene>
    <name evidence="8" type="ORF">HPULCUR_004760</name>
</gene>
<comment type="caution">
    <text evidence="8">The sequence shown here is derived from an EMBL/GenBank/DDBJ whole genome shotgun (WGS) entry which is preliminary data.</text>
</comment>
<evidence type="ECO:0000313" key="8">
    <source>
        <dbReference type="EMBL" id="GAA5799346.1"/>
    </source>
</evidence>
<keyword evidence="5" id="KW-0378">Hydrolase</keyword>